<comment type="caution">
    <text evidence="1">The sequence shown here is derived from an EMBL/GenBank/DDBJ whole genome shotgun (WGS) entry which is preliminary data.</text>
</comment>
<proteinExistence type="predicted"/>
<evidence type="ECO:0008006" key="3">
    <source>
        <dbReference type="Google" id="ProtNLM"/>
    </source>
</evidence>
<reference evidence="1 2" key="1">
    <citation type="submission" date="2023-01" db="EMBL/GenBank/DDBJ databases">
        <title>Analysis of 21 Apiospora genomes using comparative genomics revels a genus with tremendous synthesis potential of carbohydrate active enzymes and secondary metabolites.</title>
        <authorList>
            <person name="Sorensen T."/>
        </authorList>
    </citation>
    <scope>NUCLEOTIDE SEQUENCE [LARGE SCALE GENOMIC DNA]</scope>
    <source>
        <strain evidence="1 2">CBS 135458</strain>
    </source>
</reference>
<evidence type="ECO:0000313" key="1">
    <source>
        <dbReference type="EMBL" id="KAK8064926.1"/>
    </source>
</evidence>
<dbReference type="RefSeq" id="XP_066715915.1">
    <property type="nucleotide sequence ID" value="XM_066858973.1"/>
</dbReference>
<name>A0ABR1V3M7_9PEZI</name>
<organism evidence="1 2">
    <name type="scientific">Apiospora phragmitis</name>
    <dbReference type="NCBI Taxonomy" id="2905665"/>
    <lineage>
        <taxon>Eukaryota</taxon>
        <taxon>Fungi</taxon>
        <taxon>Dikarya</taxon>
        <taxon>Ascomycota</taxon>
        <taxon>Pezizomycotina</taxon>
        <taxon>Sordariomycetes</taxon>
        <taxon>Xylariomycetidae</taxon>
        <taxon>Amphisphaeriales</taxon>
        <taxon>Apiosporaceae</taxon>
        <taxon>Apiospora</taxon>
    </lineage>
</organism>
<dbReference type="GeneID" id="92092036"/>
<dbReference type="SUPFAM" id="SSF54197">
    <property type="entry name" value="HIT-like"/>
    <property type="match status" value="1"/>
</dbReference>
<evidence type="ECO:0000313" key="2">
    <source>
        <dbReference type="Proteomes" id="UP001480595"/>
    </source>
</evidence>
<gene>
    <name evidence="1" type="ORF">PG994_007564</name>
</gene>
<dbReference type="Proteomes" id="UP001480595">
    <property type="component" value="Unassembled WGS sequence"/>
</dbReference>
<protein>
    <recommendedName>
        <fullName evidence="3">HIT domain-containing protein</fullName>
    </recommendedName>
</protein>
<dbReference type="EMBL" id="JAQQWL010000007">
    <property type="protein sequence ID" value="KAK8064926.1"/>
    <property type="molecule type" value="Genomic_DNA"/>
</dbReference>
<accession>A0ABR1V3M7</accession>
<dbReference type="InterPro" id="IPR036265">
    <property type="entry name" value="HIT-like_sf"/>
</dbReference>
<keyword evidence="2" id="KW-1185">Reference proteome</keyword>
<sequence>MGVADVDFDEMYAKECERRKDSFKGKMPIIEKQFEDFWNHPDAQQDVDAYFEKLSDDQHKYAKRVKWVQPKTIFTDFAQKSLAGNQNVLIIDEIKELFRKEWSDPTFREAVLRHQREAIKRQHDAAVAKAGDDQELVKRAEKGYELATEHLEGLADKILQLKYEDFSFGLHLYSDHSICHFHMHIIAMPEEMRQYSTSQHDEKTKDVSEVREAIETFNRQSKSFDR</sequence>